<dbReference type="PANTHER" id="PTHR24221">
    <property type="entry name" value="ATP-BINDING CASSETTE SUB-FAMILY B"/>
    <property type="match status" value="1"/>
</dbReference>
<dbReference type="PANTHER" id="PTHR24221:SF590">
    <property type="entry name" value="COMPONENT LINKED WITH THE ASSEMBLY OF CYTOCHROME' TRANSPORT TRANSMEMBRANE ATP-BINDING PROTEIN ABC TRANSPORTER CYDD-RELATED"/>
    <property type="match status" value="1"/>
</dbReference>
<evidence type="ECO:0000256" key="6">
    <source>
        <dbReference type="ARBA" id="ARBA00023136"/>
    </source>
</evidence>
<dbReference type="GO" id="GO:0140359">
    <property type="term" value="F:ABC-type transporter activity"/>
    <property type="evidence" value="ECO:0007669"/>
    <property type="project" value="InterPro"/>
</dbReference>
<dbReference type="Pfam" id="PF00664">
    <property type="entry name" value="ABC_membrane"/>
    <property type="match status" value="1"/>
</dbReference>
<keyword evidence="4" id="KW-0067">ATP-binding</keyword>
<dbReference type="SMART" id="SM00382">
    <property type="entry name" value="AAA"/>
    <property type="match status" value="1"/>
</dbReference>
<dbReference type="SUPFAM" id="SSF90123">
    <property type="entry name" value="ABC transporter transmembrane region"/>
    <property type="match status" value="1"/>
</dbReference>
<dbReference type="InterPro" id="IPR027417">
    <property type="entry name" value="P-loop_NTPase"/>
</dbReference>
<keyword evidence="5" id="KW-1133">Transmembrane helix</keyword>
<dbReference type="EMBL" id="SOHQ01000025">
    <property type="protein sequence ID" value="TFD79326.1"/>
    <property type="molecule type" value="Genomic_DNA"/>
</dbReference>
<organism evidence="7 8">
    <name type="scientific">Cryobacterium psychrophilum</name>
    <dbReference type="NCBI Taxonomy" id="41988"/>
    <lineage>
        <taxon>Bacteria</taxon>
        <taxon>Bacillati</taxon>
        <taxon>Actinomycetota</taxon>
        <taxon>Actinomycetes</taxon>
        <taxon>Micrococcales</taxon>
        <taxon>Microbacteriaceae</taxon>
        <taxon>Cryobacterium</taxon>
    </lineage>
</organism>
<comment type="subcellular location">
    <subcellularLocation>
        <location evidence="1">Cell membrane</location>
        <topology evidence="1">Multi-pass membrane protein</topology>
    </subcellularLocation>
</comment>
<dbReference type="PROSITE" id="PS50929">
    <property type="entry name" value="ABC_TM1F"/>
    <property type="match status" value="1"/>
</dbReference>
<dbReference type="RefSeq" id="WP_134174798.1">
    <property type="nucleotide sequence ID" value="NZ_SODI01000001.1"/>
</dbReference>
<proteinExistence type="predicted"/>
<dbReference type="InterPro" id="IPR017871">
    <property type="entry name" value="ABC_transporter-like_CS"/>
</dbReference>
<reference evidence="7 8" key="1">
    <citation type="submission" date="2019-03" db="EMBL/GenBank/DDBJ databases">
        <title>Genomics of glacier-inhabiting Cryobacterium strains.</title>
        <authorList>
            <person name="Liu Q."/>
            <person name="Xin Y.-H."/>
        </authorList>
    </citation>
    <scope>NUCLEOTIDE SEQUENCE [LARGE SCALE GENOMIC DNA]</scope>
    <source>
        <strain evidence="7 8">CGMCC 1.4292</strain>
    </source>
</reference>
<comment type="caution">
    <text evidence="7">The sequence shown here is derived from an EMBL/GenBank/DDBJ whole genome shotgun (WGS) entry which is preliminary data.</text>
</comment>
<accession>A0A4Y8KP96</accession>
<dbReference type="InterPro" id="IPR003439">
    <property type="entry name" value="ABC_transporter-like_ATP-bd"/>
</dbReference>
<evidence type="ECO:0000256" key="4">
    <source>
        <dbReference type="ARBA" id="ARBA00022840"/>
    </source>
</evidence>
<dbReference type="SUPFAM" id="SSF52540">
    <property type="entry name" value="P-loop containing nucleoside triphosphate hydrolases"/>
    <property type="match status" value="1"/>
</dbReference>
<dbReference type="Pfam" id="PF00005">
    <property type="entry name" value="ABC_tran"/>
    <property type="match status" value="1"/>
</dbReference>
<evidence type="ECO:0000256" key="3">
    <source>
        <dbReference type="ARBA" id="ARBA00022741"/>
    </source>
</evidence>
<evidence type="ECO:0000256" key="1">
    <source>
        <dbReference type="ARBA" id="ARBA00004651"/>
    </source>
</evidence>
<evidence type="ECO:0000256" key="5">
    <source>
        <dbReference type="ARBA" id="ARBA00022989"/>
    </source>
</evidence>
<dbReference type="InterPro" id="IPR003593">
    <property type="entry name" value="AAA+_ATPase"/>
</dbReference>
<dbReference type="AlphaFoldDB" id="A0A4Y8KP96"/>
<name>A0A4Y8KP96_9MICO</name>
<evidence type="ECO:0000313" key="7">
    <source>
        <dbReference type="EMBL" id="TFD79326.1"/>
    </source>
</evidence>
<dbReference type="PROSITE" id="PS50893">
    <property type="entry name" value="ABC_TRANSPORTER_2"/>
    <property type="match status" value="1"/>
</dbReference>
<keyword evidence="2" id="KW-0812">Transmembrane</keyword>
<dbReference type="GO" id="GO:0005524">
    <property type="term" value="F:ATP binding"/>
    <property type="evidence" value="ECO:0007669"/>
    <property type="project" value="UniProtKB-KW"/>
</dbReference>
<protein>
    <submittedName>
        <fullName evidence="7">Thiol reductant ABC exporter subunit CydC</fullName>
    </submittedName>
</protein>
<dbReference type="GO" id="GO:0016887">
    <property type="term" value="F:ATP hydrolysis activity"/>
    <property type="evidence" value="ECO:0007669"/>
    <property type="project" value="InterPro"/>
</dbReference>
<dbReference type="Proteomes" id="UP000298218">
    <property type="component" value="Unassembled WGS sequence"/>
</dbReference>
<keyword evidence="6" id="KW-0472">Membrane</keyword>
<dbReference type="OrthoDB" id="3237158at2"/>
<dbReference type="GO" id="GO:0034775">
    <property type="term" value="P:glutathione transmembrane transport"/>
    <property type="evidence" value="ECO:0007669"/>
    <property type="project" value="InterPro"/>
</dbReference>
<keyword evidence="3" id="KW-0547">Nucleotide-binding</keyword>
<evidence type="ECO:0000313" key="8">
    <source>
        <dbReference type="Proteomes" id="UP000298218"/>
    </source>
</evidence>
<dbReference type="NCBIfam" id="TIGR02868">
    <property type="entry name" value="CydC"/>
    <property type="match status" value="1"/>
</dbReference>
<dbReference type="InterPro" id="IPR014223">
    <property type="entry name" value="ABC_CydC/D"/>
</dbReference>
<dbReference type="Gene3D" id="1.20.1560.10">
    <property type="entry name" value="ABC transporter type 1, transmembrane domain"/>
    <property type="match status" value="1"/>
</dbReference>
<dbReference type="CDD" id="cd03228">
    <property type="entry name" value="ABCC_MRP_Like"/>
    <property type="match status" value="1"/>
</dbReference>
<dbReference type="GO" id="GO:0005886">
    <property type="term" value="C:plasma membrane"/>
    <property type="evidence" value="ECO:0007669"/>
    <property type="project" value="UniProtKB-SubCell"/>
</dbReference>
<dbReference type="Gene3D" id="3.40.50.300">
    <property type="entry name" value="P-loop containing nucleotide triphosphate hydrolases"/>
    <property type="match status" value="1"/>
</dbReference>
<evidence type="ECO:0000256" key="2">
    <source>
        <dbReference type="ARBA" id="ARBA00022692"/>
    </source>
</evidence>
<sequence>MSSRGKGTDPATRVGAATRAVLRLAQPRTRRFLPGLAAGVVSAVFAVSLLATSAWLITRAAEMPPILFLSMAVVGVRAFALGRSVFRYLERVASHDAAFSQLADLRLGIFARLLPLAPAGLAQTRRGDLLSRLVRDVDALQDLPLRVVQPLLVSGITAAVSVLGVWLLLPAAGLALLVSLILAGLLGTLAAGALAARAERALAPLRGALADEVLEILDNLDVLTAFGALDARLESFGRVDDTLRSASLRSALGAGVQSAVVSLGAGAATIAALVWGIPALGGETGLTGPAFVVIVLVPLAVFEVFGMIPLAAGALRQVRSSAQRVASVAPRNIPVEIPVEAVRAGDAGSSPCLDPAKPVVLELTDLGARWPAGTEPAVSGVTLRLAPGDRVHLGGASGAGKTTLANALVRFLDYTGSYRLGGIEARDLPQGEVRRVVGLCEQRPWLFDDSIRQNLLFARDTASDADLETMLDRVGLLGWATERGGLDARVGERGALVSGGQAQRIALARALLADFPILIVDEPTANVDAEQGERLIRDILTAAAAEHRAVLLISHTPVPADLITDRVMLN</sequence>
<dbReference type="GO" id="GO:0045454">
    <property type="term" value="P:cell redox homeostasis"/>
    <property type="evidence" value="ECO:0007669"/>
    <property type="project" value="InterPro"/>
</dbReference>
<dbReference type="InterPro" id="IPR036640">
    <property type="entry name" value="ABC1_TM_sf"/>
</dbReference>
<keyword evidence="8" id="KW-1185">Reference proteome</keyword>
<dbReference type="InterPro" id="IPR011527">
    <property type="entry name" value="ABC1_TM_dom"/>
</dbReference>
<gene>
    <name evidence="7" type="primary">cydC</name>
    <name evidence="7" type="ORF">E3T53_07860</name>
</gene>
<dbReference type="InterPro" id="IPR039421">
    <property type="entry name" value="Type_1_exporter"/>
</dbReference>
<dbReference type="PROSITE" id="PS00211">
    <property type="entry name" value="ABC_TRANSPORTER_1"/>
    <property type="match status" value="1"/>
</dbReference>